<keyword evidence="6" id="KW-0560">Oxidoreductase</keyword>
<dbReference type="GO" id="GO:0106140">
    <property type="term" value="F:P-TEFb complex binding"/>
    <property type="evidence" value="ECO:0007669"/>
    <property type="project" value="TreeGrafter"/>
</dbReference>
<dbReference type="InterPro" id="IPR041667">
    <property type="entry name" value="Cupin_8"/>
</dbReference>
<dbReference type="CDD" id="cd02208">
    <property type="entry name" value="cupin_RmlC-like"/>
    <property type="match status" value="1"/>
</dbReference>
<dbReference type="PhylomeDB" id="A0A0G4FXM1"/>
<dbReference type="VEuPathDB" id="CryptoDB:Vbra_9499"/>
<evidence type="ECO:0000256" key="2">
    <source>
        <dbReference type="ARBA" id="ARBA00004123"/>
    </source>
</evidence>
<dbReference type="SMART" id="SM00558">
    <property type="entry name" value="JmjC"/>
    <property type="match status" value="1"/>
</dbReference>
<dbReference type="AlphaFoldDB" id="A0A0G4FXM1"/>
<sequence>MEPNGIDGDTAAAMEVCVSPGCQFRHRRTAKKITRAKKDHRTDIAPAEWGRYNYAALLNPTARAGGAEALLSCPESVPRVDAKTTSPAEFIASYEMRSRPCIIANAINEWPAMRRWTFDYLEEKWRNGHFKIGEDDRGHRIRVKLKYFVDYMRHQTDDSPLYLFEASAEDSPATMDLIDDWWAPAHFPEDLHNILGDDRRPPWRWFMIGPIRSGTTVHRDPLGTAAWNAVIQGEKRWALLPPELSKRLVKAKMLLRDGEDDEAIDWFHNLLPRLKAFHRAETGQELPIYEGITRRGDVIFVPPRWWHAVLNLSDTISVTQNFVSPANFALAWESMRRSRRLLSCRWLRRLQRFHPDLYSLACRYDREMAMARQVPGSCSSSSSSSSSDSSSDEDEDSTIREQMRRSEARYSAAETEAIRAAYAPARRGSGRVGGTDDGGDSGGVCAGV</sequence>
<dbReference type="PANTHER" id="PTHR12480:SF32">
    <property type="entry name" value="BIFUNCTIONAL ARGININE DEMETHYLASE AND LYSYL-HYDROXYLASE JMJD6"/>
    <property type="match status" value="1"/>
</dbReference>
<dbReference type="EMBL" id="CDMY01000517">
    <property type="protein sequence ID" value="CEM19611.1"/>
    <property type="molecule type" value="Genomic_DNA"/>
</dbReference>
<evidence type="ECO:0000256" key="1">
    <source>
        <dbReference type="ARBA" id="ARBA00001954"/>
    </source>
</evidence>
<keyword evidence="7" id="KW-0408">Iron</keyword>
<feature type="compositionally biased region" description="Low complexity" evidence="12">
    <location>
        <begin position="379"/>
        <end position="389"/>
    </location>
</feature>
<comment type="similarity">
    <text evidence="11">Belongs to the JMJD6 family.</text>
</comment>
<dbReference type="PROSITE" id="PS51184">
    <property type="entry name" value="JMJC"/>
    <property type="match status" value="1"/>
</dbReference>
<reference evidence="14 15" key="1">
    <citation type="submission" date="2014-11" db="EMBL/GenBank/DDBJ databases">
        <authorList>
            <person name="Zhu J."/>
            <person name="Qi W."/>
            <person name="Song R."/>
        </authorList>
    </citation>
    <scope>NUCLEOTIDE SEQUENCE [LARGE SCALE GENOMIC DNA]</scope>
</reference>
<evidence type="ECO:0000259" key="13">
    <source>
        <dbReference type="PROSITE" id="PS51184"/>
    </source>
</evidence>
<evidence type="ECO:0000313" key="14">
    <source>
        <dbReference type="EMBL" id="CEM19611.1"/>
    </source>
</evidence>
<proteinExistence type="inferred from homology"/>
<keyword evidence="9" id="KW-0804">Transcription</keyword>
<feature type="compositionally biased region" description="Basic and acidic residues" evidence="12">
    <location>
        <begin position="397"/>
        <end position="408"/>
    </location>
</feature>
<accession>A0A0G4FXM1</accession>
<dbReference type="OrthoDB" id="424465at2759"/>
<dbReference type="InParanoid" id="A0A0G4FXM1"/>
<keyword evidence="15" id="KW-1185">Reference proteome</keyword>
<organism evidence="14 15">
    <name type="scientific">Vitrella brassicaformis (strain CCMP3155)</name>
    <dbReference type="NCBI Taxonomy" id="1169540"/>
    <lineage>
        <taxon>Eukaryota</taxon>
        <taxon>Sar</taxon>
        <taxon>Alveolata</taxon>
        <taxon>Colpodellida</taxon>
        <taxon>Vitrellaceae</taxon>
        <taxon>Vitrella</taxon>
    </lineage>
</organism>
<evidence type="ECO:0000256" key="8">
    <source>
        <dbReference type="ARBA" id="ARBA00023015"/>
    </source>
</evidence>
<feature type="domain" description="JmjC" evidence="13">
    <location>
        <begin position="172"/>
        <end position="339"/>
    </location>
</feature>
<evidence type="ECO:0000256" key="3">
    <source>
        <dbReference type="ARBA" id="ARBA00022723"/>
    </source>
</evidence>
<evidence type="ECO:0000256" key="7">
    <source>
        <dbReference type="ARBA" id="ARBA00023004"/>
    </source>
</evidence>
<evidence type="ECO:0000256" key="5">
    <source>
        <dbReference type="ARBA" id="ARBA00022964"/>
    </source>
</evidence>
<feature type="compositionally biased region" description="Low complexity" evidence="12">
    <location>
        <begin position="412"/>
        <end position="427"/>
    </location>
</feature>
<keyword evidence="8" id="KW-0805">Transcription regulation</keyword>
<dbReference type="PANTHER" id="PTHR12480">
    <property type="entry name" value="ARGININE DEMETHYLASE AND LYSYL-HYDROXYLASE JMJD"/>
    <property type="match status" value="1"/>
</dbReference>
<evidence type="ECO:0000256" key="4">
    <source>
        <dbReference type="ARBA" id="ARBA00022853"/>
    </source>
</evidence>
<keyword evidence="3" id="KW-0479">Metal-binding</keyword>
<keyword evidence="5" id="KW-0223">Dioxygenase</keyword>
<dbReference type="Gene3D" id="2.60.120.650">
    <property type="entry name" value="Cupin"/>
    <property type="match status" value="1"/>
</dbReference>
<evidence type="ECO:0000256" key="11">
    <source>
        <dbReference type="ARBA" id="ARBA00038068"/>
    </source>
</evidence>
<evidence type="ECO:0000256" key="12">
    <source>
        <dbReference type="SAM" id="MobiDB-lite"/>
    </source>
</evidence>
<dbReference type="Gene3D" id="1.20.1280.270">
    <property type="match status" value="1"/>
</dbReference>
<evidence type="ECO:0000256" key="9">
    <source>
        <dbReference type="ARBA" id="ARBA00023163"/>
    </source>
</evidence>
<keyword evidence="4" id="KW-0156">Chromatin regulator</keyword>
<dbReference type="GO" id="GO:0033749">
    <property type="term" value="F:histone H4R3 demethylase activity"/>
    <property type="evidence" value="ECO:0007669"/>
    <property type="project" value="TreeGrafter"/>
</dbReference>
<dbReference type="GO" id="GO:0005634">
    <property type="term" value="C:nucleus"/>
    <property type="evidence" value="ECO:0007669"/>
    <property type="project" value="UniProtKB-SubCell"/>
</dbReference>
<protein>
    <recommendedName>
        <fullName evidence="13">JmjC domain-containing protein</fullName>
    </recommendedName>
</protein>
<dbReference type="STRING" id="1169540.A0A0G4FXM1"/>
<comment type="cofactor">
    <cofactor evidence="1">
        <name>Fe(2+)</name>
        <dbReference type="ChEBI" id="CHEBI:29033"/>
    </cofactor>
</comment>
<dbReference type="SUPFAM" id="SSF51197">
    <property type="entry name" value="Clavaminate synthase-like"/>
    <property type="match status" value="1"/>
</dbReference>
<dbReference type="Pfam" id="PF13621">
    <property type="entry name" value="Cupin_8"/>
    <property type="match status" value="1"/>
</dbReference>
<dbReference type="Proteomes" id="UP000041254">
    <property type="component" value="Unassembled WGS sequence"/>
</dbReference>
<name>A0A0G4FXM1_VITBC</name>
<comment type="subcellular location">
    <subcellularLocation>
        <location evidence="2">Nucleus</location>
    </subcellularLocation>
</comment>
<evidence type="ECO:0000313" key="15">
    <source>
        <dbReference type="Proteomes" id="UP000041254"/>
    </source>
</evidence>
<dbReference type="InterPro" id="IPR050910">
    <property type="entry name" value="JMJD6_ArgDemeth/LysHydrox"/>
</dbReference>
<dbReference type="OMA" id="NAWVAMR"/>
<evidence type="ECO:0000256" key="6">
    <source>
        <dbReference type="ARBA" id="ARBA00023002"/>
    </source>
</evidence>
<dbReference type="GO" id="GO:0046872">
    <property type="term" value="F:metal ion binding"/>
    <property type="evidence" value="ECO:0007669"/>
    <property type="project" value="UniProtKB-KW"/>
</dbReference>
<dbReference type="GO" id="GO:0005737">
    <property type="term" value="C:cytoplasm"/>
    <property type="evidence" value="ECO:0007669"/>
    <property type="project" value="TreeGrafter"/>
</dbReference>
<keyword evidence="10" id="KW-0539">Nucleus</keyword>
<evidence type="ECO:0000256" key="10">
    <source>
        <dbReference type="ARBA" id="ARBA00023242"/>
    </source>
</evidence>
<dbReference type="InterPro" id="IPR003347">
    <property type="entry name" value="JmjC_dom"/>
</dbReference>
<feature type="compositionally biased region" description="Gly residues" evidence="12">
    <location>
        <begin position="430"/>
        <end position="448"/>
    </location>
</feature>
<feature type="region of interest" description="Disordered" evidence="12">
    <location>
        <begin position="373"/>
        <end position="448"/>
    </location>
</feature>
<gene>
    <name evidence="14" type="ORF">Vbra_9499</name>
</gene>